<dbReference type="AlphaFoldDB" id="A0A9D1HIT3"/>
<sequence>MRILLAEDEVSIAKALKVLLEKNKYSVDVVHDGEAAYDYIRAGGYDLLVLDIMMPRMDGLEVLKRVRALGVTTPALFLTAKSEVEDKVAGLDAGADDYLAKPFASSEFLARVRALSRRSGVYAPKVLQFAGLSLDCNKYQLSFGEQSVRLNNKEFQLLELFMRNPRHVFSTEHLMERVWGLDAEAEIDVVWTYIGFLRKKLKQVNATAELRTIRGAGYTLEALENAPC</sequence>
<dbReference type="PANTHER" id="PTHR48111:SF1">
    <property type="entry name" value="TWO-COMPONENT RESPONSE REGULATOR ORR33"/>
    <property type="match status" value="1"/>
</dbReference>
<name>A0A9D1HIT3_9FIRM</name>
<feature type="modified residue" description="4-aspartylphosphate" evidence="8">
    <location>
        <position position="51"/>
    </location>
</feature>
<evidence type="ECO:0000259" key="10">
    <source>
        <dbReference type="PROSITE" id="PS50110"/>
    </source>
</evidence>
<reference evidence="12" key="1">
    <citation type="submission" date="2020-10" db="EMBL/GenBank/DDBJ databases">
        <authorList>
            <person name="Gilroy R."/>
        </authorList>
    </citation>
    <scope>NUCLEOTIDE SEQUENCE</scope>
    <source>
        <strain evidence="12">2830</strain>
    </source>
</reference>
<dbReference type="GO" id="GO:0006355">
    <property type="term" value="P:regulation of DNA-templated transcription"/>
    <property type="evidence" value="ECO:0007669"/>
    <property type="project" value="InterPro"/>
</dbReference>
<dbReference type="SMART" id="SM00862">
    <property type="entry name" value="Trans_reg_C"/>
    <property type="match status" value="1"/>
</dbReference>
<feature type="domain" description="Response regulatory" evidence="10">
    <location>
        <begin position="2"/>
        <end position="116"/>
    </location>
</feature>
<dbReference type="GO" id="GO:0000976">
    <property type="term" value="F:transcription cis-regulatory region binding"/>
    <property type="evidence" value="ECO:0007669"/>
    <property type="project" value="TreeGrafter"/>
</dbReference>
<proteinExistence type="predicted"/>
<reference evidence="12" key="2">
    <citation type="journal article" date="2021" name="PeerJ">
        <title>Extensive microbial diversity within the chicken gut microbiome revealed by metagenomics and culture.</title>
        <authorList>
            <person name="Gilroy R."/>
            <person name="Ravi A."/>
            <person name="Getino M."/>
            <person name="Pursley I."/>
            <person name="Horton D.L."/>
            <person name="Alikhan N.F."/>
            <person name="Baker D."/>
            <person name="Gharbi K."/>
            <person name="Hall N."/>
            <person name="Watson M."/>
            <person name="Adriaenssens E.M."/>
            <person name="Foster-Nyarko E."/>
            <person name="Jarju S."/>
            <person name="Secka A."/>
            <person name="Antonio M."/>
            <person name="Oren A."/>
            <person name="Chaudhuri R.R."/>
            <person name="La Ragione R."/>
            <person name="Hildebrand F."/>
            <person name="Pallen M.J."/>
        </authorList>
    </citation>
    <scope>NUCLEOTIDE SEQUENCE</scope>
    <source>
        <strain evidence="12">2830</strain>
    </source>
</reference>
<dbReference type="Pfam" id="PF00072">
    <property type="entry name" value="Response_reg"/>
    <property type="match status" value="1"/>
</dbReference>
<dbReference type="Pfam" id="PF00486">
    <property type="entry name" value="Trans_reg_C"/>
    <property type="match status" value="1"/>
</dbReference>
<keyword evidence="4" id="KW-0805">Transcription regulation</keyword>
<dbReference type="EMBL" id="DVMH01000007">
    <property type="protein sequence ID" value="HIU09829.1"/>
    <property type="molecule type" value="Genomic_DNA"/>
</dbReference>
<dbReference type="Gene3D" id="1.10.10.10">
    <property type="entry name" value="Winged helix-like DNA-binding domain superfamily/Winged helix DNA-binding domain"/>
    <property type="match status" value="1"/>
</dbReference>
<dbReference type="PROSITE" id="PS50110">
    <property type="entry name" value="RESPONSE_REGULATORY"/>
    <property type="match status" value="1"/>
</dbReference>
<evidence type="ECO:0000256" key="3">
    <source>
        <dbReference type="ARBA" id="ARBA00023012"/>
    </source>
</evidence>
<dbReference type="PROSITE" id="PS51755">
    <property type="entry name" value="OMPR_PHOB"/>
    <property type="match status" value="1"/>
</dbReference>
<evidence type="ECO:0000256" key="4">
    <source>
        <dbReference type="ARBA" id="ARBA00023015"/>
    </source>
</evidence>
<evidence type="ECO:0000256" key="2">
    <source>
        <dbReference type="ARBA" id="ARBA00022553"/>
    </source>
</evidence>
<dbReference type="InterPro" id="IPR039420">
    <property type="entry name" value="WalR-like"/>
</dbReference>
<keyword evidence="6" id="KW-0804">Transcription</keyword>
<dbReference type="InterPro" id="IPR036388">
    <property type="entry name" value="WH-like_DNA-bd_sf"/>
</dbReference>
<feature type="domain" description="OmpR/PhoB-type" evidence="11">
    <location>
        <begin position="124"/>
        <end position="222"/>
    </location>
</feature>
<dbReference type="CDD" id="cd00383">
    <property type="entry name" value="trans_reg_C"/>
    <property type="match status" value="1"/>
</dbReference>
<feature type="DNA-binding region" description="OmpR/PhoB-type" evidence="9">
    <location>
        <begin position="124"/>
        <end position="222"/>
    </location>
</feature>
<dbReference type="PANTHER" id="PTHR48111">
    <property type="entry name" value="REGULATOR OF RPOS"/>
    <property type="match status" value="1"/>
</dbReference>
<evidence type="ECO:0000256" key="5">
    <source>
        <dbReference type="ARBA" id="ARBA00023125"/>
    </source>
</evidence>
<evidence type="ECO:0000256" key="9">
    <source>
        <dbReference type="PROSITE-ProRule" id="PRU01091"/>
    </source>
</evidence>
<dbReference type="InterPro" id="IPR001867">
    <property type="entry name" value="OmpR/PhoB-type_DNA-bd"/>
</dbReference>
<evidence type="ECO:0000256" key="1">
    <source>
        <dbReference type="ARBA" id="ARBA00018672"/>
    </source>
</evidence>
<evidence type="ECO:0000313" key="13">
    <source>
        <dbReference type="Proteomes" id="UP000824124"/>
    </source>
</evidence>
<dbReference type="GO" id="GO:0005829">
    <property type="term" value="C:cytosol"/>
    <property type="evidence" value="ECO:0007669"/>
    <property type="project" value="TreeGrafter"/>
</dbReference>
<protein>
    <recommendedName>
        <fullName evidence="1">Stage 0 sporulation protein A homolog</fullName>
    </recommendedName>
</protein>
<dbReference type="GO" id="GO:0032993">
    <property type="term" value="C:protein-DNA complex"/>
    <property type="evidence" value="ECO:0007669"/>
    <property type="project" value="TreeGrafter"/>
</dbReference>
<dbReference type="SUPFAM" id="SSF52172">
    <property type="entry name" value="CheY-like"/>
    <property type="match status" value="1"/>
</dbReference>
<dbReference type="SMART" id="SM00448">
    <property type="entry name" value="REC"/>
    <property type="match status" value="1"/>
</dbReference>
<accession>A0A9D1HIT3</accession>
<dbReference type="Gene3D" id="6.10.250.690">
    <property type="match status" value="1"/>
</dbReference>
<evidence type="ECO:0000259" key="11">
    <source>
        <dbReference type="PROSITE" id="PS51755"/>
    </source>
</evidence>
<keyword evidence="3" id="KW-0902">Two-component regulatory system</keyword>
<organism evidence="12 13">
    <name type="scientific">Candidatus Avidehalobacter gallistercoris</name>
    <dbReference type="NCBI Taxonomy" id="2840694"/>
    <lineage>
        <taxon>Bacteria</taxon>
        <taxon>Bacillati</taxon>
        <taxon>Bacillota</taxon>
        <taxon>Clostridia</taxon>
        <taxon>Eubacteriales</taxon>
        <taxon>Peptococcaceae</taxon>
        <taxon>Peptococcaceae incertae sedis</taxon>
        <taxon>Candidatus Avidehalobacter</taxon>
    </lineage>
</organism>
<gene>
    <name evidence="12" type="ORF">IAB00_01030</name>
</gene>
<comment type="caution">
    <text evidence="12">The sequence shown here is derived from an EMBL/GenBank/DDBJ whole genome shotgun (WGS) entry which is preliminary data.</text>
</comment>
<evidence type="ECO:0000256" key="6">
    <source>
        <dbReference type="ARBA" id="ARBA00023163"/>
    </source>
</evidence>
<keyword evidence="5 9" id="KW-0238">DNA-binding</keyword>
<dbReference type="InterPro" id="IPR011006">
    <property type="entry name" value="CheY-like_superfamily"/>
</dbReference>
<comment type="function">
    <text evidence="7">May play the central regulatory role in sporulation. It may be an element of the effector pathway responsible for the activation of sporulation genes in response to nutritional stress. Spo0A may act in concert with spo0H (a sigma factor) to control the expression of some genes that are critical to the sporulation process.</text>
</comment>
<evidence type="ECO:0000256" key="8">
    <source>
        <dbReference type="PROSITE-ProRule" id="PRU00169"/>
    </source>
</evidence>
<dbReference type="FunFam" id="3.40.50.2300:FF:000002">
    <property type="entry name" value="DNA-binding response regulator PhoP"/>
    <property type="match status" value="1"/>
</dbReference>
<dbReference type="Gene3D" id="3.40.50.2300">
    <property type="match status" value="1"/>
</dbReference>
<evidence type="ECO:0000256" key="7">
    <source>
        <dbReference type="ARBA" id="ARBA00024867"/>
    </source>
</evidence>
<dbReference type="Proteomes" id="UP000824124">
    <property type="component" value="Unassembled WGS sequence"/>
</dbReference>
<evidence type="ECO:0000313" key="12">
    <source>
        <dbReference type="EMBL" id="HIU09829.1"/>
    </source>
</evidence>
<dbReference type="InterPro" id="IPR001789">
    <property type="entry name" value="Sig_transdc_resp-reg_receiver"/>
</dbReference>
<dbReference type="GO" id="GO:0000156">
    <property type="term" value="F:phosphorelay response regulator activity"/>
    <property type="evidence" value="ECO:0007669"/>
    <property type="project" value="TreeGrafter"/>
</dbReference>
<keyword evidence="2 8" id="KW-0597">Phosphoprotein</keyword>